<keyword evidence="1" id="KW-0175">Coiled coil</keyword>
<feature type="non-terminal residue" evidence="3">
    <location>
        <position position="776"/>
    </location>
</feature>
<dbReference type="OMA" id="PVYYPNY"/>
<dbReference type="RefSeq" id="XP_016763807.1">
    <property type="nucleotide sequence ID" value="XM_016908402.1"/>
</dbReference>
<feature type="compositionally biased region" description="Acidic residues" evidence="2">
    <location>
        <begin position="618"/>
        <end position="627"/>
    </location>
</feature>
<reference evidence="3 4" key="1">
    <citation type="journal article" date="2012" name="PLoS Pathog.">
        <title>Diverse lifestyles and strategies of plant pathogenesis encoded in the genomes of eighteen Dothideomycetes fungi.</title>
        <authorList>
            <person name="Ohm R.A."/>
            <person name="Feau N."/>
            <person name="Henrissat B."/>
            <person name="Schoch C.L."/>
            <person name="Horwitz B.A."/>
            <person name="Barry K.W."/>
            <person name="Condon B.J."/>
            <person name="Copeland A.C."/>
            <person name="Dhillon B."/>
            <person name="Glaser F."/>
            <person name="Hesse C.N."/>
            <person name="Kosti I."/>
            <person name="LaButti K."/>
            <person name="Lindquist E.A."/>
            <person name="Lucas S."/>
            <person name="Salamov A.A."/>
            <person name="Bradshaw R.E."/>
            <person name="Ciuffetti L."/>
            <person name="Hamelin R.C."/>
            <person name="Kema G.H.J."/>
            <person name="Lawrence C."/>
            <person name="Scott J.A."/>
            <person name="Spatafora J.W."/>
            <person name="Turgeon B.G."/>
            <person name="de Wit P.J.G.M."/>
            <person name="Zhong S."/>
            <person name="Goodwin S.B."/>
            <person name="Grigoriev I.V."/>
        </authorList>
    </citation>
    <scope>NUCLEOTIDE SEQUENCE [LARGE SCALE GENOMIC DNA]</scope>
    <source>
        <strain evidence="3 4">SO2202</strain>
    </source>
</reference>
<keyword evidence="4" id="KW-1185">Reference proteome</keyword>
<feature type="compositionally biased region" description="Basic and acidic residues" evidence="2">
    <location>
        <begin position="293"/>
        <end position="313"/>
    </location>
</feature>
<dbReference type="OrthoDB" id="5226996at2759"/>
<feature type="coiled-coil region" evidence="1">
    <location>
        <begin position="234"/>
        <end position="265"/>
    </location>
</feature>
<dbReference type="Proteomes" id="UP000016931">
    <property type="component" value="Unassembled WGS sequence"/>
</dbReference>
<feature type="compositionally biased region" description="Polar residues" evidence="2">
    <location>
        <begin position="137"/>
        <end position="147"/>
    </location>
</feature>
<feature type="region of interest" description="Disordered" evidence="2">
    <location>
        <begin position="291"/>
        <end position="346"/>
    </location>
</feature>
<evidence type="ECO:0000256" key="2">
    <source>
        <dbReference type="SAM" id="MobiDB-lite"/>
    </source>
</evidence>
<feature type="compositionally biased region" description="Basic and acidic residues" evidence="2">
    <location>
        <begin position="676"/>
        <end position="687"/>
    </location>
</feature>
<dbReference type="HOGENOM" id="CLU_328728_0_0_1"/>
<feature type="compositionally biased region" description="Low complexity" evidence="2">
    <location>
        <begin position="654"/>
        <end position="671"/>
    </location>
</feature>
<evidence type="ECO:0000313" key="3">
    <source>
        <dbReference type="EMBL" id="EMF15686.1"/>
    </source>
</evidence>
<name>M3C5X9_SPHMS</name>
<evidence type="ECO:0000256" key="1">
    <source>
        <dbReference type="SAM" id="Coils"/>
    </source>
</evidence>
<feature type="compositionally biased region" description="Acidic residues" evidence="2">
    <location>
        <begin position="716"/>
        <end position="732"/>
    </location>
</feature>
<dbReference type="GeneID" id="27905539"/>
<sequence>MEESPSPPPVPPKDDYYSAGGGGGKVGSMESTRLASSSKRRRDAQDDISYHYGTADLEAGSNNDRPTPSKRSRSHAAASDGEISDSTSQHAAQLRRKGGIRNLSNLNLRHAASTSVLPARQASPPRESRFVEGSLNDKPSQQPPSVFTRVTRTDSGSLQYVEELMADYHKGMPTPWSTVQNTIEYEKEIMPERVAAINARSKNEDGAGIFRFGKSWGTNFHPVALWNRLWSDTKEEVTRQNMLEAERKDRLKAEAEAKYAQMKRAGLFGVPPAGSTEVASTPQDSAIALDSGTDEHHQTESLDSHARYSHEEQSQEGAAVQEPPRTLRGRLSRMQLRKPSMTSLSGTVKRAKSEFNLAALHRDSSASLSPSKIGLDGASSVLRSSASKYDLKKQNRLSKRVSNLEEKLQLARMELDTALAEASPAPKLTSKFERFTPVNSMKRKTRRPKFIPGALPTLPSERLLFPELRGPETYEETVPRAESEVRTHKIIDLSTAFDDIDDEGTIRRPHVQSHRPHAKEIFQDTDQSIAQTIRSIEEKRELQAKNPANQSIQLDQVDQEIVHNVTASNAEPGNAILDAKLKALDVSVKAAKKPAKSKKRGALAVEDKSFNPGRGVDNDDEEWEEAEQLSTKKKRKSAGKAEHSPPMKKSTAGQKQKSPQSKTTKKTATTTRSKKLNADKQTTEVEVTKSQLIENTGMDDAVLSEDELARPKTAEEGDDLILEPLYEEEEEMSVMPLNDEPREPTATATPARHGRSAVRPRSNSMHKRASRATSRQ</sequence>
<protein>
    <submittedName>
        <fullName evidence="3">Uncharacterized protein</fullName>
    </submittedName>
</protein>
<evidence type="ECO:0000313" key="4">
    <source>
        <dbReference type="Proteomes" id="UP000016931"/>
    </source>
</evidence>
<dbReference type="AlphaFoldDB" id="M3C5X9"/>
<dbReference type="eggNOG" id="ENOG502SVGI">
    <property type="taxonomic scope" value="Eukaryota"/>
</dbReference>
<dbReference type="STRING" id="692275.M3C5X9"/>
<feature type="region of interest" description="Disordered" evidence="2">
    <location>
        <begin position="590"/>
        <end position="776"/>
    </location>
</feature>
<feature type="region of interest" description="Disordered" evidence="2">
    <location>
        <begin position="114"/>
        <end position="147"/>
    </location>
</feature>
<feature type="compositionally biased region" description="Basic residues" evidence="2">
    <location>
        <begin position="752"/>
        <end position="770"/>
    </location>
</feature>
<feature type="compositionally biased region" description="Pro residues" evidence="2">
    <location>
        <begin position="1"/>
        <end position="11"/>
    </location>
</feature>
<dbReference type="EMBL" id="KB456261">
    <property type="protein sequence ID" value="EMF15686.1"/>
    <property type="molecule type" value="Genomic_DNA"/>
</dbReference>
<proteinExistence type="predicted"/>
<gene>
    <name evidence="3" type="ORF">SEPMUDRAFT_25985</name>
</gene>
<accession>M3C5X9</accession>
<organism evidence="3 4">
    <name type="scientific">Sphaerulina musiva (strain SO2202)</name>
    <name type="common">Poplar stem canker fungus</name>
    <name type="synonym">Septoria musiva</name>
    <dbReference type="NCBI Taxonomy" id="692275"/>
    <lineage>
        <taxon>Eukaryota</taxon>
        <taxon>Fungi</taxon>
        <taxon>Dikarya</taxon>
        <taxon>Ascomycota</taxon>
        <taxon>Pezizomycotina</taxon>
        <taxon>Dothideomycetes</taxon>
        <taxon>Dothideomycetidae</taxon>
        <taxon>Mycosphaerellales</taxon>
        <taxon>Mycosphaerellaceae</taxon>
        <taxon>Sphaerulina</taxon>
    </lineage>
</organism>
<feature type="compositionally biased region" description="Basic residues" evidence="2">
    <location>
        <begin position="590"/>
        <end position="601"/>
    </location>
</feature>
<feature type="region of interest" description="Disordered" evidence="2">
    <location>
        <begin position="1"/>
        <end position="94"/>
    </location>
</feature>
<feature type="coiled-coil region" evidence="1">
    <location>
        <begin position="394"/>
        <end position="421"/>
    </location>
</feature>